<keyword evidence="1" id="KW-0812">Transmembrane</keyword>
<dbReference type="Proteomes" id="UP000305517">
    <property type="component" value="Unassembled WGS sequence"/>
</dbReference>
<keyword evidence="4" id="KW-1185">Reference proteome</keyword>
<proteinExistence type="predicted"/>
<keyword evidence="1" id="KW-0472">Membrane</keyword>
<feature type="transmembrane region" description="Helical" evidence="1">
    <location>
        <begin position="6"/>
        <end position="26"/>
    </location>
</feature>
<protein>
    <submittedName>
        <fullName evidence="3">DUF3592 domain-containing protein</fullName>
    </submittedName>
</protein>
<feature type="domain" description="DUF3592" evidence="2">
    <location>
        <begin position="56"/>
        <end position="101"/>
    </location>
</feature>
<name>A0A5R8WMX9_9BACT</name>
<evidence type="ECO:0000313" key="4">
    <source>
        <dbReference type="Proteomes" id="UP000305517"/>
    </source>
</evidence>
<gene>
    <name evidence="3" type="ORF">FDY95_15820</name>
</gene>
<dbReference type="OrthoDB" id="2242169at2"/>
<dbReference type="RefSeq" id="WP_138079189.1">
    <property type="nucleotide sequence ID" value="NZ_VAJM01000008.1"/>
</dbReference>
<keyword evidence="1" id="KW-1133">Transmembrane helix</keyword>
<sequence>MYLSFSFEAVFFLLVGLFFLGMAWYMRRQQRARQLRGLPATATIIDFRPARSLLLPRVRFTAADGRTVETNTDSGVRKGYYEVGQQVPVIYDPADPENTDLAGAPPEGTTLLTLLGLVFAVVGGLQLIGIVPIFDAHQH</sequence>
<dbReference type="AlphaFoldDB" id="A0A5R8WMX9"/>
<reference evidence="3 4" key="1">
    <citation type="submission" date="2019-05" db="EMBL/GenBank/DDBJ databases">
        <title>Hymenobacter edaphi sp. nov., isolated from abandoned arsenic-contaminated farmland soil.</title>
        <authorList>
            <person name="Nie L."/>
        </authorList>
    </citation>
    <scope>NUCLEOTIDE SEQUENCE [LARGE SCALE GENOMIC DNA]</scope>
    <source>
        <strain evidence="3 4">1-3-3-8</strain>
    </source>
</reference>
<accession>A0A5R8WMX9</accession>
<organism evidence="3 4">
    <name type="scientific">Hymenobacter jeollabukensis</name>
    <dbReference type="NCBI Taxonomy" id="2025313"/>
    <lineage>
        <taxon>Bacteria</taxon>
        <taxon>Pseudomonadati</taxon>
        <taxon>Bacteroidota</taxon>
        <taxon>Cytophagia</taxon>
        <taxon>Cytophagales</taxon>
        <taxon>Hymenobacteraceae</taxon>
        <taxon>Hymenobacter</taxon>
    </lineage>
</organism>
<evidence type="ECO:0000256" key="1">
    <source>
        <dbReference type="SAM" id="Phobius"/>
    </source>
</evidence>
<comment type="caution">
    <text evidence="3">The sequence shown here is derived from an EMBL/GenBank/DDBJ whole genome shotgun (WGS) entry which is preliminary data.</text>
</comment>
<dbReference type="EMBL" id="VAJM01000008">
    <property type="protein sequence ID" value="TLM91064.1"/>
    <property type="molecule type" value="Genomic_DNA"/>
</dbReference>
<dbReference type="InterPro" id="IPR021994">
    <property type="entry name" value="DUF3592"/>
</dbReference>
<feature type="transmembrane region" description="Helical" evidence="1">
    <location>
        <begin position="111"/>
        <end position="134"/>
    </location>
</feature>
<evidence type="ECO:0000313" key="3">
    <source>
        <dbReference type="EMBL" id="TLM91064.1"/>
    </source>
</evidence>
<dbReference type="Pfam" id="PF12158">
    <property type="entry name" value="DUF3592"/>
    <property type="match status" value="1"/>
</dbReference>
<evidence type="ECO:0000259" key="2">
    <source>
        <dbReference type="Pfam" id="PF12158"/>
    </source>
</evidence>